<name>A0A0D9Z6B7_9ORYZ</name>
<accession>A0A0D9Z6B7</accession>
<dbReference type="Proteomes" id="UP000026961">
    <property type="component" value="Chromosome 3"/>
</dbReference>
<protein>
    <submittedName>
        <fullName evidence="1">Uncharacterized protein</fullName>
    </submittedName>
</protein>
<reference evidence="1" key="1">
    <citation type="submission" date="2015-04" db="UniProtKB">
        <authorList>
            <consortium name="EnsemblPlants"/>
        </authorList>
    </citation>
    <scope>IDENTIFICATION</scope>
</reference>
<organism evidence="1">
    <name type="scientific">Oryza glumipatula</name>
    <dbReference type="NCBI Taxonomy" id="40148"/>
    <lineage>
        <taxon>Eukaryota</taxon>
        <taxon>Viridiplantae</taxon>
        <taxon>Streptophyta</taxon>
        <taxon>Embryophyta</taxon>
        <taxon>Tracheophyta</taxon>
        <taxon>Spermatophyta</taxon>
        <taxon>Magnoliopsida</taxon>
        <taxon>Liliopsida</taxon>
        <taxon>Poales</taxon>
        <taxon>Poaceae</taxon>
        <taxon>BOP clade</taxon>
        <taxon>Oryzoideae</taxon>
        <taxon>Oryzeae</taxon>
        <taxon>Oryzinae</taxon>
        <taxon>Oryza</taxon>
    </lineage>
</organism>
<proteinExistence type="predicted"/>
<dbReference type="EnsemblPlants" id="OGLUM03G15070.1">
    <property type="protein sequence ID" value="OGLUM03G15070.1"/>
    <property type="gene ID" value="OGLUM03G15070"/>
</dbReference>
<dbReference type="Gramene" id="OGLUM03G15070.1">
    <property type="protein sequence ID" value="OGLUM03G15070.1"/>
    <property type="gene ID" value="OGLUM03G15070"/>
</dbReference>
<sequence length="250" mass="26443">MAAAGLVAAATLDPAWVDLRVEAGRSGAVIEAGGVQGAQATAAGGRGGGSGSRGGVAPVMVARGGAWRRGRRSPWRCGRRHGGQFGGVAEAGVWCCDRRRLREALCRRGGSLQLPPASWQRYSEAVGQMSVGDGRLPRGLTACETSWTIVWPSIRWLKPCRAFGRFDDDDAVGAVSVLEGVVMALSHLPHKSPGVNLAPASDERRWRYASCSPWGRRFGELSFLGVRRGLSLLGPLRSVVGDTLFGCFCG</sequence>
<reference evidence="1" key="2">
    <citation type="submission" date="2018-05" db="EMBL/GenBank/DDBJ databases">
        <title>OgluRS3 (Oryza glumaepatula Reference Sequence Version 3).</title>
        <authorList>
            <person name="Zhang J."/>
            <person name="Kudrna D."/>
            <person name="Lee S."/>
            <person name="Talag J."/>
            <person name="Welchert J."/>
            <person name="Wing R.A."/>
        </authorList>
    </citation>
    <scope>NUCLEOTIDE SEQUENCE [LARGE SCALE GENOMIC DNA]</scope>
</reference>
<dbReference type="HOGENOM" id="CLU_065259_0_0_1"/>
<evidence type="ECO:0000313" key="1">
    <source>
        <dbReference type="EnsemblPlants" id="OGLUM03G15070.1"/>
    </source>
</evidence>
<keyword evidence="2" id="KW-1185">Reference proteome</keyword>
<dbReference type="AlphaFoldDB" id="A0A0D9Z6B7"/>
<evidence type="ECO:0000313" key="2">
    <source>
        <dbReference type="Proteomes" id="UP000026961"/>
    </source>
</evidence>